<feature type="compositionally biased region" description="Basic and acidic residues" evidence="1">
    <location>
        <begin position="14"/>
        <end position="26"/>
    </location>
</feature>
<proteinExistence type="predicted"/>
<evidence type="ECO:0000259" key="2">
    <source>
        <dbReference type="PROSITE" id="PS50234"/>
    </source>
</evidence>
<dbReference type="PROSITE" id="PS50234">
    <property type="entry name" value="VWFA"/>
    <property type="match status" value="1"/>
</dbReference>
<dbReference type="Proteomes" id="UP000053424">
    <property type="component" value="Unassembled WGS sequence"/>
</dbReference>
<reference evidence="4" key="2">
    <citation type="submission" date="2015-01" db="EMBL/GenBank/DDBJ databases">
        <title>Evolutionary Origins and Diversification of the Mycorrhizal Mutualists.</title>
        <authorList>
            <consortium name="DOE Joint Genome Institute"/>
            <consortium name="Mycorrhizal Genomics Consortium"/>
            <person name="Kohler A."/>
            <person name="Kuo A."/>
            <person name="Nagy L.G."/>
            <person name="Floudas D."/>
            <person name="Copeland A."/>
            <person name="Barry K.W."/>
            <person name="Cichocki N."/>
            <person name="Veneault-Fourrey C."/>
            <person name="LaButti K."/>
            <person name="Lindquist E.A."/>
            <person name="Lipzen A."/>
            <person name="Lundell T."/>
            <person name="Morin E."/>
            <person name="Murat C."/>
            <person name="Riley R."/>
            <person name="Ohm R."/>
            <person name="Sun H."/>
            <person name="Tunlid A."/>
            <person name="Henrissat B."/>
            <person name="Grigoriev I.V."/>
            <person name="Hibbett D.S."/>
            <person name="Martin F."/>
        </authorList>
    </citation>
    <scope>NUCLEOTIDE SEQUENCE [LARGE SCALE GENOMIC DNA]</scope>
    <source>
        <strain evidence="4">h7</strain>
    </source>
</reference>
<accession>A0A0C3C4E3</accession>
<organism evidence="3 4">
    <name type="scientific">Hebeloma cylindrosporum</name>
    <dbReference type="NCBI Taxonomy" id="76867"/>
    <lineage>
        <taxon>Eukaryota</taxon>
        <taxon>Fungi</taxon>
        <taxon>Dikarya</taxon>
        <taxon>Basidiomycota</taxon>
        <taxon>Agaricomycotina</taxon>
        <taxon>Agaricomycetes</taxon>
        <taxon>Agaricomycetidae</taxon>
        <taxon>Agaricales</taxon>
        <taxon>Agaricineae</taxon>
        <taxon>Hymenogastraceae</taxon>
        <taxon>Hebeloma</taxon>
    </lineage>
</organism>
<dbReference type="InterPro" id="IPR002035">
    <property type="entry name" value="VWF_A"/>
</dbReference>
<dbReference type="Pfam" id="PF00092">
    <property type="entry name" value="VWA"/>
    <property type="match status" value="1"/>
</dbReference>
<feature type="region of interest" description="Disordered" evidence="1">
    <location>
        <begin position="1"/>
        <end position="26"/>
    </location>
</feature>
<dbReference type="SMART" id="SM00327">
    <property type="entry name" value="VWA"/>
    <property type="match status" value="1"/>
</dbReference>
<protein>
    <recommendedName>
        <fullName evidence="2">VWFA domain-containing protein</fullName>
    </recommendedName>
</protein>
<dbReference type="InterPro" id="IPR036465">
    <property type="entry name" value="vWFA_dom_sf"/>
</dbReference>
<keyword evidence="4" id="KW-1185">Reference proteome</keyword>
<feature type="compositionally biased region" description="Polar residues" evidence="1">
    <location>
        <begin position="1"/>
        <end position="13"/>
    </location>
</feature>
<reference evidence="3 4" key="1">
    <citation type="submission" date="2014-04" db="EMBL/GenBank/DDBJ databases">
        <authorList>
            <consortium name="DOE Joint Genome Institute"/>
            <person name="Kuo A."/>
            <person name="Gay G."/>
            <person name="Dore J."/>
            <person name="Kohler A."/>
            <person name="Nagy L.G."/>
            <person name="Floudas D."/>
            <person name="Copeland A."/>
            <person name="Barry K.W."/>
            <person name="Cichocki N."/>
            <person name="Veneault-Fourrey C."/>
            <person name="LaButti K."/>
            <person name="Lindquist E.A."/>
            <person name="Lipzen A."/>
            <person name="Lundell T."/>
            <person name="Morin E."/>
            <person name="Murat C."/>
            <person name="Sun H."/>
            <person name="Tunlid A."/>
            <person name="Henrissat B."/>
            <person name="Grigoriev I.V."/>
            <person name="Hibbett D.S."/>
            <person name="Martin F."/>
            <person name="Nordberg H.P."/>
            <person name="Cantor M.N."/>
            <person name="Hua S.X."/>
        </authorList>
    </citation>
    <scope>NUCLEOTIDE SEQUENCE [LARGE SCALE GENOMIC DNA]</scope>
    <source>
        <strain evidence="4">h7</strain>
    </source>
</reference>
<gene>
    <name evidence="3" type="ORF">M413DRAFT_387591</name>
</gene>
<dbReference type="PANTHER" id="PTHR47763:SF1">
    <property type="entry name" value="DUF659 DOMAIN-CONTAINING PROTEIN"/>
    <property type="match status" value="1"/>
</dbReference>
<feature type="domain" description="VWFA" evidence="2">
    <location>
        <begin position="30"/>
        <end position="228"/>
    </location>
</feature>
<dbReference type="GO" id="GO:0004674">
    <property type="term" value="F:protein serine/threonine kinase activity"/>
    <property type="evidence" value="ECO:0007669"/>
    <property type="project" value="TreeGrafter"/>
</dbReference>
<dbReference type="EMBL" id="KN831775">
    <property type="protein sequence ID" value="KIM43730.1"/>
    <property type="molecule type" value="Genomic_DNA"/>
</dbReference>
<dbReference type="HOGENOM" id="CLU_055500_0_0_1"/>
<dbReference type="InterPro" id="IPR052969">
    <property type="entry name" value="Thr-specific_kinase-like"/>
</dbReference>
<dbReference type="PANTHER" id="PTHR47763">
    <property type="entry name" value="ALPHA-PROTEIN KINASE VWKA"/>
    <property type="match status" value="1"/>
</dbReference>
<evidence type="ECO:0000256" key="1">
    <source>
        <dbReference type="SAM" id="MobiDB-lite"/>
    </source>
</evidence>
<sequence length="353" mass="38380">MNSNVTEASTTSRPHQDGSDPQKLNDKPVDVVFLQDTTGSQGRYIQSARKAIRDICDKISTSGHISKDLIRFGLVAFRDHPPQESTYVTKEFGFTSDIDVMQRNLASLVASGGGDGPEAQTAALAAALNMDWAENSMKIVILITDSPPHGIGEPGDAFIESPDQNDPLEVVRQMAQRGITVFVIGCEPALSRYVNAVDFYSALTQLTSGKMFPLLMADRLGDYIVGTVVETIETEKLIGEFGRFILDDVYTNATPTADIAQKLQASMKEKGVKINTIEVENVYNETAASKRNVASWSAAENLKKGREAITPSTAPRMQAEFVAGKKAPSYSMREQPSSLAQAKRIVKSSIARN</sequence>
<dbReference type="Gene3D" id="3.40.50.410">
    <property type="entry name" value="von Willebrand factor, type A domain"/>
    <property type="match status" value="1"/>
</dbReference>
<dbReference type="AlphaFoldDB" id="A0A0C3C4E3"/>
<feature type="region of interest" description="Disordered" evidence="1">
    <location>
        <begin position="325"/>
        <end position="353"/>
    </location>
</feature>
<dbReference type="SUPFAM" id="SSF53300">
    <property type="entry name" value="vWA-like"/>
    <property type="match status" value="1"/>
</dbReference>
<evidence type="ECO:0000313" key="3">
    <source>
        <dbReference type="EMBL" id="KIM43730.1"/>
    </source>
</evidence>
<dbReference type="GO" id="GO:0005737">
    <property type="term" value="C:cytoplasm"/>
    <property type="evidence" value="ECO:0007669"/>
    <property type="project" value="TreeGrafter"/>
</dbReference>
<dbReference type="OrthoDB" id="301415at2759"/>
<evidence type="ECO:0000313" key="4">
    <source>
        <dbReference type="Proteomes" id="UP000053424"/>
    </source>
</evidence>
<dbReference type="STRING" id="686832.A0A0C3C4E3"/>
<name>A0A0C3C4E3_HEBCY</name>